<evidence type="ECO:0000256" key="1">
    <source>
        <dbReference type="SAM" id="MobiDB-lite"/>
    </source>
</evidence>
<dbReference type="Proteomes" id="UP000029084">
    <property type="component" value="Chromosome"/>
</dbReference>
<dbReference type="EMBL" id="CP008822">
    <property type="protein sequence ID" value="AIM28405.1"/>
    <property type="molecule type" value="Genomic_DNA"/>
</dbReference>
<evidence type="ECO:0000313" key="2">
    <source>
        <dbReference type="EMBL" id="AIM28405.1"/>
    </source>
</evidence>
<feature type="region of interest" description="Disordered" evidence="1">
    <location>
        <begin position="1"/>
        <end position="20"/>
    </location>
</feature>
<sequence>MVRYIESKRDKKDNANGRSSENWTKRKTVYVYPSKKCVFLVLDDPKEGKYSYGVRIQPIYGGYYSSKEKKWYRSYELRDYNVVLNVDRDMADSIKKGILVVRGFQEEDILLWPEEAREDAQETE</sequence>
<protein>
    <submittedName>
        <fullName evidence="2">Uncharacterized protein</fullName>
    </submittedName>
</protein>
<dbReference type="OrthoDB" id="2269at41980"/>
<reference evidence="2 3" key="1">
    <citation type="journal article" date="2014" name="J. Bacteriol.">
        <title>Role of an Archaeal PitA Transporter in the Copper and Arsenic Resistance of Metallosphaera sedula, an Extreme Thermoacidophile.</title>
        <authorList>
            <person name="McCarthy S."/>
            <person name="Ai C."/>
            <person name="Wheaton G."/>
            <person name="Tevatia R."/>
            <person name="Eckrich V."/>
            <person name="Kelly R."/>
            <person name="Blum P."/>
        </authorList>
    </citation>
    <scope>NUCLEOTIDE SEQUENCE [LARGE SCALE GENOMIC DNA]</scope>
    <source>
        <strain evidence="2 3">CuR1</strain>
    </source>
</reference>
<name>A0A088EAR4_9CREN</name>
<gene>
    <name evidence="2" type="ORF">HA72_2284</name>
</gene>
<evidence type="ECO:0000313" key="3">
    <source>
        <dbReference type="Proteomes" id="UP000029084"/>
    </source>
</evidence>
<feature type="compositionally biased region" description="Basic and acidic residues" evidence="1">
    <location>
        <begin position="1"/>
        <end position="15"/>
    </location>
</feature>
<accession>A0A088EAR4</accession>
<dbReference type="RefSeq" id="WP_012022209.1">
    <property type="nucleotide sequence ID" value="NZ_CP008822.1"/>
</dbReference>
<dbReference type="OMA" id="IPLHGYY"/>
<proteinExistence type="predicted"/>
<organism evidence="2 3">
    <name type="scientific">Metallosphaera sedula</name>
    <dbReference type="NCBI Taxonomy" id="43687"/>
    <lineage>
        <taxon>Archaea</taxon>
        <taxon>Thermoproteota</taxon>
        <taxon>Thermoprotei</taxon>
        <taxon>Sulfolobales</taxon>
        <taxon>Sulfolobaceae</taxon>
        <taxon>Metallosphaera</taxon>
    </lineage>
</organism>
<dbReference type="GeneID" id="91756835"/>
<dbReference type="AlphaFoldDB" id="A0A088EAR4"/>